<accession>I4FX31</accession>
<dbReference type="PANTHER" id="PTHR33926:SF4">
    <property type="entry name" value="PROTEIN TIC 22, CHLOROPLASTIC"/>
    <property type="match status" value="1"/>
</dbReference>
<protein>
    <submittedName>
        <fullName evidence="2">Tic22-like protein</fullName>
    </submittedName>
</protein>
<sequence length="267" mass="29624">MMKSLIRWTATLGLVGTTMLTSLLGSYSKALALPEEQIVRTLQSVPVFAIADDQGVPLIAVGEKEQKFTGVFISQQDAQNFFERLKKENPEVASKVKVQPVSLAQVYKMQTSQTDQNRLIIDFVPKESEVESAKKLLSERGQQYQGGVPLFVPKAGKESNFLVISRNNQDLIPFFFEKAAALQMVEQYKKANPAEAATVKIDVIPLENVIATLQQSNDEALTKILLYPSQETIDFIRANSNQKAPNQPPANQPRPNNNTNNPPAPNR</sequence>
<evidence type="ECO:0000256" key="1">
    <source>
        <dbReference type="SAM" id="MobiDB-lite"/>
    </source>
</evidence>
<evidence type="ECO:0000313" key="2">
    <source>
        <dbReference type="EMBL" id="CCI00206.1"/>
    </source>
</evidence>
<dbReference type="InterPro" id="IPR007378">
    <property type="entry name" value="Tic22-like"/>
</dbReference>
<evidence type="ECO:0000313" key="3">
    <source>
        <dbReference type="Proteomes" id="UP000003172"/>
    </source>
</evidence>
<organism evidence="2 3">
    <name type="scientific">Microcystis aeruginosa PCC 9717</name>
    <dbReference type="NCBI Taxonomy" id="1160286"/>
    <lineage>
        <taxon>Bacteria</taxon>
        <taxon>Bacillati</taxon>
        <taxon>Cyanobacteriota</taxon>
        <taxon>Cyanophyceae</taxon>
        <taxon>Oscillatoriophycideae</taxon>
        <taxon>Chroococcales</taxon>
        <taxon>Microcystaceae</taxon>
        <taxon>Microcystis</taxon>
    </lineage>
</organism>
<dbReference type="Pfam" id="PF04278">
    <property type="entry name" value="Tic22"/>
    <property type="match status" value="1"/>
</dbReference>
<reference evidence="2 3" key="1">
    <citation type="submission" date="2012-04" db="EMBL/GenBank/DDBJ databases">
        <authorList>
            <person name="Genoscope - CEA"/>
        </authorList>
    </citation>
    <scope>NUCLEOTIDE SEQUENCE [LARGE SCALE GENOMIC DNA]</scope>
    <source>
        <strain evidence="2 3">9717</strain>
    </source>
</reference>
<proteinExistence type="predicted"/>
<dbReference type="HOGENOM" id="CLU_073560_0_0_3"/>
<dbReference type="Gene3D" id="3.40.1350.100">
    <property type="match status" value="2"/>
</dbReference>
<feature type="region of interest" description="Disordered" evidence="1">
    <location>
        <begin position="239"/>
        <end position="267"/>
    </location>
</feature>
<dbReference type="EMBL" id="CAII01000711">
    <property type="protein sequence ID" value="CCI00206.1"/>
    <property type="molecule type" value="Genomic_DNA"/>
</dbReference>
<comment type="caution">
    <text evidence="2">The sequence shown here is derived from an EMBL/GenBank/DDBJ whole genome shotgun (WGS) entry which is preliminary data.</text>
</comment>
<dbReference type="AlphaFoldDB" id="I4FX31"/>
<name>I4FX31_MICAE</name>
<dbReference type="Proteomes" id="UP000003172">
    <property type="component" value="Unassembled WGS sequence"/>
</dbReference>
<dbReference type="PANTHER" id="PTHR33926">
    <property type="entry name" value="PROTEIN TIC 22, CHLOROPLASTIC"/>
    <property type="match status" value="1"/>
</dbReference>
<gene>
    <name evidence="2" type="ORF">MICAB_7390005</name>
</gene>
<dbReference type="GO" id="GO:0015031">
    <property type="term" value="P:protein transport"/>
    <property type="evidence" value="ECO:0007669"/>
    <property type="project" value="InterPro"/>
</dbReference>